<feature type="region of interest" description="Disordered" evidence="1">
    <location>
        <begin position="159"/>
        <end position="178"/>
    </location>
</feature>
<evidence type="ECO:0000313" key="3">
    <source>
        <dbReference type="Proteomes" id="UP000579523"/>
    </source>
</evidence>
<keyword evidence="3" id="KW-1185">Reference proteome</keyword>
<dbReference type="AlphaFoldDB" id="A0A7W7V9T1"/>
<sequence>MVSCSPPPVNSARNWPPVSGLPLVTRRRAAAAGSGSAPGERQGTDGGPVGDEEISAAVRNRHAAPMRLHAVVTAPRSLAGAKGAGPEQHATVENDCQHHITIVQRLSVTGSLVAGVGEFHPLRAWWQGRRVGSSGSERRRTRAPSSRRVTAAVLAGSSKVTQAAAPRRGVPSPAGPLPFRHVLRQPDRGAPGCRGPADGAQAGSIALSPRRAGGTPRRRRTRPVSQGVGTRPVVT</sequence>
<proteinExistence type="predicted"/>
<dbReference type="EMBL" id="JACHJI010000016">
    <property type="protein sequence ID" value="MBB4902398.1"/>
    <property type="molecule type" value="Genomic_DNA"/>
</dbReference>
<feature type="region of interest" description="Disordered" evidence="1">
    <location>
        <begin position="184"/>
        <end position="235"/>
    </location>
</feature>
<gene>
    <name evidence="2" type="ORF">FHS37_006495</name>
</gene>
<evidence type="ECO:0000256" key="1">
    <source>
        <dbReference type="SAM" id="MobiDB-lite"/>
    </source>
</evidence>
<protein>
    <submittedName>
        <fullName evidence="2">Uncharacterized protein</fullName>
    </submittedName>
</protein>
<name>A0A7W7V9T1_9ACTN</name>
<feature type="region of interest" description="Disordered" evidence="1">
    <location>
        <begin position="1"/>
        <end position="52"/>
    </location>
</feature>
<comment type="caution">
    <text evidence="2">The sequence shown here is derived from an EMBL/GenBank/DDBJ whole genome shotgun (WGS) entry which is preliminary data.</text>
</comment>
<feature type="region of interest" description="Disordered" evidence="1">
    <location>
        <begin position="130"/>
        <end position="149"/>
    </location>
</feature>
<accession>A0A7W7V9T1</accession>
<dbReference type="Proteomes" id="UP000579523">
    <property type="component" value="Unassembled WGS sequence"/>
</dbReference>
<reference evidence="2 3" key="1">
    <citation type="submission" date="2020-08" db="EMBL/GenBank/DDBJ databases">
        <title>Genomic Encyclopedia of Type Strains, Phase III (KMG-III): the genomes of soil and plant-associated and newly described type strains.</title>
        <authorList>
            <person name="Whitman W."/>
        </authorList>
    </citation>
    <scope>NUCLEOTIDE SEQUENCE [LARGE SCALE GENOMIC DNA]</scope>
    <source>
        <strain evidence="2 3">CECT 3273</strain>
    </source>
</reference>
<evidence type="ECO:0000313" key="2">
    <source>
        <dbReference type="EMBL" id="MBB4902398.1"/>
    </source>
</evidence>
<organism evidence="2 3">
    <name type="scientific">Streptomyces griseomycini</name>
    <dbReference type="NCBI Taxonomy" id="66895"/>
    <lineage>
        <taxon>Bacteria</taxon>
        <taxon>Bacillati</taxon>
        <taxon>Actinomycetota</taxon>
        <taxon>Actinomycetes</taxon>
        <taxon>Kitasatosporales</taxon>
        <taxon>Streptomycetaceae</taxon>
        <taxon>Streptomyces</taxon>
    </lineage>
</organism>